<accession>G3TV61</accession>
<dbReference type="InParanoid" id="G3TV61"/>
<protein>
    <recommendedName>
        <fullName evidence="4">WAS/WASL interacting protein family member 3</fullName>
    </recommendedName>
</protein>
<evidence type="ECO:0000256" key="1">
    <source>
        <dbReference type="SAM" id="MobiDB-lite"/>
    </source>
</evidence>
<feature type="region of interest" description="Disordered" evidence="1">
    <location>
        <begin position="382"/>
        <end position="419"/>
    </location>
</feature>
<name>G3TV61_LOXAF</name>
<sequence length="419" mass="44573">SKGTNKEGGGSANSRGGSTPPALGDLFAGGFPVLRPAGQRDAAGGKTGLAPGSRAPSPRLPTKTISGPLNPPPSPRLGNASEAHGTARAVPPRPNMPTPQVPQPPGPAPEAQCAGLATPPAPPGPQFLQKKRHGRGPGKQPSSGQEQWYQTVIRFLPVRHSQKPAPLSRMGSRQVDYTLMPLLEPTEPPADLRKSYTCPVSVRSPNTRIETRRTPAVMVPKPSVGPGQEPFPKPTRLAGSWDRAVFSPFLLPHPVKGQLFIQSGGQQSLAPLIPLNRFFACSRAVSPRLGMDVYLASSISLNRTSGGKLNPPPAPPARSPTTELSSRSQQAPAWTPTQQPGSQLRNGSLHIMDDFESKFTFHSVEDFPPPDEYKPCQKIYPSKIPRSRTPGPWVHAEAAGQGSDDIKGRNSQCSLSSTE</sequence>
<feature type="compositionally biased region" description="Low complexity" evidence="1">
    <location>
        <begin position="329"/>
        <end position="340"/>
    </location>
</feature>
<dbReference type="GeneTree" id="ENSGT00940000160267"/>
<dbReference type="HOGENOM" id="CLU_039513_0_0_1"/>
<feature type="compositionally biased region" description="Low complexity" evidence="1">
    <location>
        <begin position="109"/>
        <end position="118"/>
    </location>
</feature>
<evidence type="ECO:0000313" key="3">
    <source>
        <dbReference type="Proteomes" id="UP000007646"/>
    </source>
</evidence>
<dbReference type="Proteomes" id="UP000007646">
    <property type="component" value="Unassembled WGS sequence"/>
</dbReference>
<dbReference type="eggNOG" id="KOG4462">
    <property type="taxonomic scope" value="Eukaryota"/>
</dbReference>
<feature type="region of interest" description="Disordered" evidence="1">
    <location>
        <begin position="303"/>
        <end position="346"/>
    </location>
</feature>
<reference evidence="2 3" key="1">
    <citation type="submission" date="2009-06" db="EMBL/GenBank/DDBJ databases">
        <title>The Genome Sequence of Loxodonta africana (African elephant).</title>
        <authorList>
            <person name="Di Palma F."/>
            <person name="Heiman D."/>
            <person name="Young S."/>
            <person name="Johnson J."/>
            <person name="Lander E.S."/>
            <person name="Lindblad-Toh K."/>
        </authorList>
    </citation>
    <scope>NUCLEOTIDE SEQUENCE [LARGE SCALE GENOMIC DNA]</scope>
    <source>
        <strain evidence="2 3">Isolate ISIS603380</strain>
    </source>
</reference>
<feature type="compositionally biased region" description="Pro residues" evidence="1">
    <location>
        <begin position="91"/>
        <end position="108"/>
    </location>
</feature>
<feature type="region of interest" description="Disordered" evidence="1">
    <location>
        <begin position="1"/>
        <end position="146"/>
    </location>
</feature>
<dbReference type="FunCoup" id="G3TV61">
    <property type="interactions" value="23"/>
</dbReference>
<evidence type="ECO:0008006" key="4">
    <source>
        <dbReference type="Google" id="ProtNLM"/>
    </source>
</evidence>
<evidence type="ECO:0000313" key="2">
    <source>
        <dbReference type="Ensembl" id="ENSLAFP00000019469.1"/>
    </source>
</evidence>
<dbReference type="STRING" id="9785.ENSLAFP00000019469"/>
<proteinExistence type="predicted"/>
<feature type="compositionally biased region" description="Polar residues" evidence="1">
    <location>
        <begin position="409"/>
        <end position="419"/>
    </location>
</feature>
<organism evidence="2 3">
    <name type="scientific">Loxodonta africana</name>
    <name type="common">African elephant</name>
    <dbReference type="NCBI Taxonomy" id="9785"/>
    <lineage>
        <taxon>Eukaryota</taxon>
        <taxon>Metazoa</taxon>
        <taxon>Chordata</taxon>
        <taxon>Craniata</taxon>
        <taxon>Vertebrata</taxon>
        <taxon>Euteleostomi</taxon>
        <taxon>Mammalia</taxon>
        <taxon>Eutheria</taxon>
        <taxon>Afrotheria</taxon>
        <taxon>Proboscidea</taxon>
        <taxon>Elephantidae</taxon>
        <taxon>Loxodonta</taxon>
    </lineage>
</organism>
<reference evidence="2" key="3">
    <citation type="submission" date="2025-09" db="UniProtKB">
        <authorList>
            <consortium name="Ensembl"/>
        </authorList>
    </citation>
    <scope>IDENTIFICATION</scope>
    <source>
        <strain evidence="2">Isolate ISIS603380</strain>
    </source>
</reference>
<keyword evidence="3" id="KW-1185">Reference proteome</keyword>
<reference evidence="2" key="2">
    <citation type="submission" date="2025-08" db="UniProtKB">
        <authorList>
            <consortium name="Ensembl"/>
        </authorList>
    </citation>
    <scope>IDENTIFICATION</scope>
    <source>
        <strain evidence="2">Isolate ISIS603380</strain>
    </source>
</reference>
<feature type="compositionally biased region" description="Gly residues" evidence="1">
    <location>
        <begin position="1"/>
        <end position="11"/>
    </location>
</feature>
<dbReference type="Ensembl" id="ENSLAFT00000036017.1">
    <property type="protein sequence ID" value="ENSLAFP00000019469.1"/>
    <property type="gene ID" value="ENSLAFG00000030264.1"/>
</dbReference>
<feature type="compositionally biased region" description="Polar residues" evidence="1">
    <location>
        <begin position="319"/>
        <end position="328"/>
    </location>
</feature>
<dbReference type="AlphaFoldDB" id="G3TV61"/>